<dbReference type="AlphaFoldDB" id="A0A151ISN6"/>
<dbReference type="STRING" id="471704.A0A151ISN6"/>
<gene>
    <name evidence="1" type="ORF">ALC57_18050</name>
</gene>
<accession>A0A151ISN6</accession>
<name>A0A151ISN6_9HYME</name>
<feature type="non-terminal residue" evidence="1">
    <location>
        <position position="1"/>
    </location>
</feature>
<organism evidence="1 2">
    <name type="scientific">Trachymyrmex cornetzi</name>
    <dbReference type="NCBI Taxonomy" id="471704"/>
    <lineage>
        <taxon>Eukaryota</taxon>
        <taxon>Metazoa</taxon>
        <taxon>Ecdysozoa</taxon>
        <taxon>Arthropoda</taxon>
        <taxon>Hexapoda</taxon>
        <taxon>Insecta</taxon>
        <taxon>Pterygota</taxon>
        <taxon>Neoptera</taxon>
        <taxon>Endopterygota</taxon>
        <taxon>Hymenoptera</taxon>
        <taxon>Apocrita</taxon>
        <taxon>Aculeata</taxon>
        <taxon>Formicoidea</taxon>
        <taxon>Formicidae</taxon>
        <taxon>Myrmicinae</taxon>
        <taxon>Trachymyrmex</taxon>
    </lineage>
</organism>
<keyword evidence="2" id="KW-1185">Reference proteome</keyword>
<sequence>SDSLVALAWLRQHPARWQTFVANRVSEIQSNLPEALWNHVSSHDNPADCASRDLSAEELSSHRLWWADPTWLAESSTYWPLKESSLSLNHDICQPASEEARAPIVLHKNWLLRGVLTRFSVLGNGSCHQCSEASTKYGDIVINYEKFK</sequence>
<dbReference type="PANTHER" id="PTHR22955">
    <property type="entry name" value="RETROTRANSPOSON"/>
    <property type="match status" value="1"/>
</dbReference>
<reference evidence="1 2" key="1">
    <citation type="submission" date="2015-09" db="EMBL/GenBank/DDBJ databases">
        <title>Trachymyrmex cornetzi WGS genome.</title>
        <authorList>
            <person name="Nygaard S."/>
            <person name="Hu H."/>
            <person name="Boomsma J."/>
            <person name="Zhang G."/>
        </authorList>
    </citation>
    <scope>NUCLEOTIDE SEQUENCE [LARGE SCALE GENOMIC DNA]</scope>
    <source>
        <strain evidence="1">Tcor2-1</strain>
        <tissue evidence="1">Whole body</tissue>
    </source>
</reference>
<protein>
    <submittedName>
        <fullName evidence="1">Uncharacterized protein</fullName>
    </submittedName>
</protein>
<dbReference type="EMBL" id="KQ981070">
    <property type="protein sequence ID" value="KYN09828.1"/>
    <property type="molecule type" value="Genomic_DNA"/>
</dbReference>
<evidence type="ECO:0000313" key="1">
    <source>
        <dbReference type="EMBL" id="KYN09828.1"/>
    </source>
</evidence>
<dbReference type="PANTHER" id="PTHR22955:SF77">
    <property type="entry name" value="ASPARTIC PUTATIVE DOMAIN-CONTAINING PROTEIN-RELATED"/>
    <property type="match status" value="1"/>
</dbReference>
<proteinExistence type="predicted"/>
<dbReference type="Proteomes" id="UP000078492">
    <property type="component" value="Unassembled WGS sequence"/>
</dbReference>
<evidence type="ECO:0000313" key="2">
    <source>
        <dbReference type="Proteomes" id="UP000078492"/>
    </source>
</evidence>